<name>A0A068WWP4_ECHGR</name>
<reference evidence="1" key="2">
    <citation type="submission" date="2014-06" db="EMBL/GenBank/DDBJ databases">
        <authorList>
            <person name="Aslett M."/>
        </authorList>
    </citation>
    <scope>NUCLEOTIDE SEQUENCE</scope>
</reference>
<dbReference type="WBParaSite" id="EgrG_000686200">
    <property type="protein sequence ID" value="EgrG_000686200"/>
    <property type="gene ID" value="EgrG_000686200"/>
</dbReference>
<gene>
    <name evidence="1" type="ORF">EgrG_000686200</name>
</gene>
<reference evidence="1 2" key="1">
    <citation type="journal article" date="2013" name="Nature">
        <title>The genomes of four tapeworm species reveal adaptations to parasitism.</title>
        <authorList>
            <person name="Tsai I.J."/>
            <person name="Zarowiecki M."/>
            <person name="Holroyd N."/>
            <person name="Garciarrubio A."/>
            <person name="Sanchez-Flores A."/>
            <person name="Brooks K.L."/>
            <person name="Tracey A."/>
            <person name="Bobes R.J."/>
            <person name="Fragoso G."/>
            <person name="Sciutto E."/>
            <person name="Aslett M."/>
            <person name="Beasley H."/>
            <person name="Bennett H.M."/>
            <person name="Cai J."/>
            <person name="Camicia F."/>
            <person name="Clark R."/>
            <person name="Cucher M."/>
            <person name="De Silva N."/>
            <person name="Day T.A."/>
            <person name="Deplazes P."/>
            <person name="Estrada K."/>
            <person name="Fernandez C."/>
            <person name="Holland P.W."/>
            <person name="Hou J."/>
            <person name="Hu S."/>
            <person name="Huckvale T."/>
            <person name="Hung S.S."/>
            <person name="Kamenetzky L."/>
            <person name="Keane J.A."/>
            <person name="Kiss F."/>
            <person name="Koziol U."/>
            <person name="Lambert O."/>
            <person name="Liu K."/>
            <person name="Luo X."/>
            <person name="Luo Y."/>
            <person name="Macchiaroli N."/>
            <person name="Nichol S."/>
            <person name="Paps J."/>
            <person name="Parkinson J."/>
            <person name="Pouchkina-Stantcheva N."/>
            <person name="Riddiford N."/>
            <person name="Rosenzvit M."/>
            <person name="Salinas G."/>
            <person name="Wasmuth J.D."/>
            <person name="Zamanian M."/>
            <person name="Zheng Y."/>
            <person name="Cai X."/>
            <person name="Soberon X."/>
            <person name="Olson P.D."/>
            <person name="Laclette J.P."/>
            <person name="Brehm K."/>
            <person name="Berriman M."/>
            <person name="Garciarrubio A."/>
            <person name="Bobes R.J."/>
            <person name="Fragoso G."/>
            <person name="Sanchez-Flores A."/>
            <person name="Estrada K."/>
            <person name="Cevallos M.A."/>
            <person name="Morett E."/>
            <person name="Gonzalez V."/>
            <person name="Portillo T."/>
            <person name="Ochoa-Leyva A."/>
            <person name="Jose M.V."/>
            <person name="Sciutto E."/>
            <person name="Landa A."/>
            <person name="Jimenez L."/>
            <person name="Valdes V."/>
            <person name="Carrero J.C."/>
            <person name="Larralde C."/>
            <person name="Morales-Montor J."/>
            <person name="Limon-Lason J."/>
            <person name="Soberon X."/>
            <person name="Laclette J.P."/>
        </authorList>
    </citation>
    <scope>NUCLEOTIDE SEQUENCE [LARGE SCALE GENOMIC DNA]</scope>
</reference>
<dbReference type="EMBL" id="LK028588">
    <property type="protein sequence ID" value="CDS22874.1"/>
    <property type="molecule type" value="Genomic_DNA"/>
</dbReference>
<proteinExistence type="predicted"/>
<dbReference type="Proteomes" id="UP000492820">
    <property type="component" value="Unassembled WGS sequence"/>
</dbReference>
<sequence>MRLSDPQLPIAFMPAVLPTCTRESRRGCLLLRLSVSLSSLLPSQAWRFCGPITYTVDSTAQWVRKFFGDFYRQIHVDIQSILRREAALCFGRLRNGGTESATLQADGCRLCYYFADDKTTSKLGRFIASLWTTPGINITS</sequence>
<evidence type="ECO:0000313" key="2">
    <source>
        <dbReference type="Proteomes" id="UP000492820"/>
    </source>
</evidence>
<evidence type="ECO:0000313" key="3">
    <source>
        <dbReference type="WBParaSite" id="EgrG_000686200"/>
    </source>
</evidence>
<dbReference type="AlphaFoldDB" id="A0A068WWP4"/>
<organism evidence="1">
    <name type="scientific">Echinococcus granulosus</name>
    <name type="common">Hydatid tapeworm</name>
    <dbReference type="NCBI Taxonomy" id="6210"/>
    <lineage>
        <taxon>Eukaryota</taxon>
        <taxon>Metazoa</taxon>
        <taxon>Spiralia</taxon>
        <taxon>Lophotrochozoa</taxon>
        <taxon>Platyhelminthes</taxon>
        <taxon>Cestoda</taxon>
        <taxon>Eucestoda</taxon>
        <taxon>Cyclophyllidea</taxon>
        <taxon>Taeniidae</taxon>
        <taxon>Echinococcus</taxon>
        <taxon>Echinococcus granulosus group</taxon>
    </lineage>
</organism>
<evidence type="ECO:0000313" key="1">
    <source>
        <dbReference type="EMBL" id="CDS22874.1"/>
    </source>
</evidence>
<accession>A0A068WWP4</accession>
<protein>
    <submittedName>
        <fullName evidence="3">Secreted protein</fullName>
    </submittedName>
</protein>
<reference evidence="3" key="3">
    <citation type="submission" date="2020-10" db="UniProtKB">
        <authorList>
            <consortium name="WormBaseParasite"/>
        </authorList>
    </citation>
    <scope>IDENTIFICATION</scope>
</reference>